<dbReference type="Pfam" id="PF03471">
    <property type="entry name" value="CorC_HlyC"/>
    <property type="match status" value="1"/>
</dbReference>
<feature type="transmembrane region" description="Helical" evidence="10">
    <location>
        <begin position="104"/>
        <end position="122"/>
    </location>
</feature>
<dbReference type="SUPFAM" id="SSF54631">
    <property type="entry name" value="CBS-domain pair"/>
    <property type="match status" value="1"/>
</dbReference>
<dbReference type="RefSeq" id="WP_126551947.1">
    <property type="nucleotide sequence ID" value="NZ_BIFS01000001.1"/>
</dbReference>
<sequence length="436" mass="48804">MNGVAGFEIIIIFALILANSFFAASEIAIVSARRSRLQQQADAGKKSAKQALLLSENPDRFMATVQIGMTLISTLASVFGGASVSAPLSQWIATFPTLRPYADTIALGIVVVFITYFSLVLGELAPKRLALQSAEKIALAVSPFMDRLSKFAGPIVALLTISTNLILRVLGQYKRTKEIITEEDIVYLAREGTVSGTVESEEEEFINRVFRFTDRTVSSVMMPRTEIVAIEVHTPFSEVIEKFMSSGYTRLPVYENELDNVVGVLYAKDLLRSRADNKQDEEVNIRALARPAFFISEFQHVDDLLTTFRRKGIHLALVIDEYSQVTGLVTLEDVLEELVGEIQDEYDQPEDNAMLQREDGSWLVDAMTDHEVVRKKIGMPLKEDEEHRNYHTLAGLLLTHMGRIPKSGDKVTIDNFVFEVVDMDGRRIDKVLIRPL</sequence>
<feature type="transmembrane region" description="Helical" evidence="10">
    <location>
        <begin position="151"/>
        <end position="170"/>
    </location>
</feature>
<evidence type="ECO:0000256" key="5">
    <source>
        <dbReference type="ARBA" id="ARBA00022989"/>
    </source>
</evidence>
<dbReference type="SMART" id="SM00116">
    <property type="entry name" value="CBS"/>
    <property type="match status" value="2"/>
</dbReference>
<dbReference type="InterPro" id="IPR000644">
    <property type="entry name" value="CBS_dom"/>
</dbReference>
<dbReference type="InterPro" id="IPR046342">
    <property type="entry name" value="CBS_dom_sf"/>
</dbReference>
<accession>A0A402AM96</accession>
<keyword evidence="7 9" id="KW-0472">Membrane</keyword>
<dbReference type="PROSITE" id="PS51371">
    <property type="entry name" value="CBS"/>
    <property type="match status" value="2"/>
</dbReference>
<dbReference type="SUPFAM" id="SSF56176">
    <property type="entry name" value="FAD-binding/transporter-associated domain-like"/>
    <property type="match status" value="1"/>
</dbReference>
<evidence type="ECO:0000256" key="9">
    <source>
        <dbReference type="PROSITE-ProRule" id="PRU01193"/>
    </source>
</evidence>
<dbReference type="InterPro" id="IPR002550">
    <property type="entry name" value="CNNM"/>
</dbReference>
<keyword evidence="14" id="KW-1185">Reference proteome</keyword>
<comment type="similarity">
    <text evidence="2">Belongs to the UPF0053 family.</text>
</comment>
<dbReference type="SMART" id="SM01091">
    <property type="entry name" value="CorC_HlyC"/>
    <property type="match status" value="1"/>
</dbReference>
<evidence type="ECO:0000256" key="10">
    <source>
        <dbReference type="SAM" id="Phobius"/>
    </source>
</evidence>
<feature type="transmembrane region" description="Helical" evidence="10">
    <location>
        <begin position="61"/>
        <end position="84"/>
    </location>
</feature>
<dbReference type="EMBL" id="BIFS01000001">
    <property type="protein sequence ID" value="GCE20243.1"/>
    <property type="molecule type" value="Genomic_DNA"/>
</dbReference>
<feature type="domain" description="CBS" evidence="11">
    <location>
        <begin position="288"/>
        <end position="345"/>
    </location>
</feature>
<evidence type="ECO:0000256" key="2">
    <source>
        <dbReference type="ARBA" id="ARBA00006337"/>
    </source>
</evidence>
<gene>
    <name evidence="13" type="ORF">KDK_40430</name>
</gene>
<keyword evidence="6 8" id="KW-0129">CBS domain</keyword>
<evidence type="ECO:0000256" key="3">
    <source>
        <dbReference type="ARBA" id="ARBA00022692"/>
    </source>
</evidence>
<feature type="domain" description="CNNM transmembrane" evidence="12">
    <location>
        <begin position="1"/>
        <end position="203"/>
    </location>
</feature>
<evidence type="ECO:0000259" key="12">
    <source>
        <dbReference type="PROSITE" id="PS51846"/>
    </source>
</evidence>
<evidence type="ECO:0000256" key="4">
    <source>
        <dbReference type="ARBA" id="ARBA00022737"/>
    </source>
</evidence>
<dbReference type="Gene3D" id="3.30.465.10">
    <property type="match status" value="1"/>
</dbReference>
<dbReference type="PANTHER" id="PTHR22777">
    <property type="entry name" value="HEMOLYSIN-RELATED"/>
    <property type="match status" value="1"/>
</dbReference>
<evidence type="ECO:0000256" key="7">
    <source>
        <dbReference type="ARBA" id="ARBA00023136"/>
    </source>
</evidence>
<keyword evidence="4" id="KW-0677">Repeat</keyword>
<dbReference type="Pfam" id="PF01595">
    <property type="entry name" value="CNNM"/>
    <property type="match status" value="1"/>
</dbReference>
<proteinExistence type="inferred from homology"/>
<dbReference type="GO" id="GO:0005886">
    <property type="term" value="C:plasma membrane"/>
    <property type="evidence" value="ECO:0007669"/>
    <property type="project" value="TreeGrafter"/>
</dbReference>
<protein>
    <recommendedName>
        <fullName evidence="15">Hemolysin</fullName>
    </recommendedName>
</protein>
<dbReference type="GO" id="GO:0050660">
    <property type="term" value="F:flavin adenine dinucleotide binding"/>
    <property type="evidence" value="ECO:0007669"/>
    <property type="project" value="InterPro"/>
</dbReference>
<feature type="domain" description="CBS" evidence="11">
    <location>
        <begin position="221"/>
        <end position="281"/>
    </location>
</feature>
<keyword evidence="3 9" id="KW-0812">Transmembrane</keyword>
<comment type="caution">
    <text evidence="13">The sequence shown here is derived from an EMBL/GenBank/DDBJ whole genome shotgun (WGS) entry which is preliminary data.</text>
</comment>
<dbReference type="Gene3D" id="3.10.580.10">
    <property type="entry name" value="CBS-domain"/>
    <property type="match status" value="1"/>
</dbReference>
<dbReference type="InterPro" id="IPR036318">
    <property type="entry name" value="FAD-bd_PCMH-like_sf"/>
</dbReference>
<evidence type="ECO:0000259" key="11">
    <source>
        <dbReference type="PROSITE" id="PS51371"/>
    </source>
</evidence>
<evidence type="ECO:0000256" key="8">
    <source>
        <dbReference type="PROSITE-ProRule" id="PRU00703"/>
    </source>
</evidence>
<organism evidence="13 14">
    <name type="scientific">Dictyobacter kobayashii</name>
    <dbReference type="NCBI Taxonomy" id="2014872"/>
    <lineage>
        <taxon>Bacteria</taxon>
        <taxon>Bacillati</taxon>
        <taxon>Chloroflexota</taxon>
        <taxon>Ktedonobacteria</taxon>
        <taxon>Ktedonobacterales</taxon>
        <taxon>Dictyobacteraceae</taxon>
        <taxon>Dictyobacter</taxon>
    </lineage>
</organism>
<dbReference type="CDD" id="cd04590">
    <property type="entry name" value="CBS_pair_CorC_HlyC_assoc"/>
    <property type="match status" value="1"/>
</dbReference>
<evidence type="ECO:0000313" key="13">
    <source>
        <dbReference type="EMBL" id="GCE20243.1"/>
    </source>
</evidence>
<dbReference type="PROSITE" id="PS51846">
    <property type="entry name" value="CNNM"/>
    <property type="match status" value="1"/>
</dbReference>
<evidence type="ECO:0008006" key="15">
    <source>
        <dbReference type="Google" id="ProtNLM"/>
    </source>
</evidence>
<feature type="transmembrane region" description="Helical" evidence="10">
    <location>
        <begin position="6"/>
        <end position="30"/>
    </location>
</feature>
<dbReference type="AlphaFoldDB" id="A0A402AM96"/>
<evidence type="ECO:0000313" key="14">
    <source>
        <dbReference type="Proteomes" id="UP000287188"/>
    </source>
</evidence>
<dbReference type="InterPro" id="IPR044751">
    <property type="entry name" value="Ion_transp-like_CBS"/>
</dbReference>
<comment type="subcellular location">
    <subcellularLocation>
        <location evidence="1">Membrane</location>
        <topology evidence="1">Multi-pass membrane protein</topology>
    </subcellularLocation>
</comment>
<name>A0A402AM96_9CHLR</name>
<evidence type="ECO:0000256" key="6">
    <source>
        <dbReference type="ARBA" id="ARBA00023122"/>
    </source>
</evidence>
<evidence type="ECO:0000256" key="1">
    <source>
        <dbReference type="ARBA" id="ARBA00004141"/>
    </source>
</evidence>
<dbReference type="Proteomes" id="UP000287188">
    <property type="component" value="Unassembled WGS sequence"/>
</dbReference>
<dbReference type="InterPro" id="IPR005170">
    <property type="entry name" value="Transptr-assoc_dom"/>
</dbReference>
<dbReference type="OrthoDB" id="9798188at2"/>
<dbReference type="Pfam" id="PF00571">
    <property type="entry name" value="CBS"/>
    <property type="match status" value="2"/>
</dbReference>
<dbReference type="InterPro" id="IPR016169">
    <property type="entry name" value="FAD-bd_PCMH_sub2"/>
</dbReference>
<keyword evidence="5 9" id="KW-1133">Transmembrane helix</keyword>
<dbReference type="FunFam" id="3.10.580.10:FF:000002">
    <property type="entry name" value="Magnesium/cobalt efflux protein CorC"/>
    <property type="match status" value="1"/>
</dbReference>
<reference evidence="14" key="1">
    <citation type="submission" date="2018-12" db="EMBL/GenBank/DDBJ databases">
        <title>Tengunoibacter tsumagoiensis gen. nov., sp. nov., Dictyobacter kobayashii sp. nov., D. alpinus sp. nov., and D. joshuensis sp. nov. and description of Dictyobacteraceae fam. nov. within the order Ktedonobacterales isolated from Tengu-no-mugimeshi.</title>
        <authorList>
            <person name="Wang C.M."/>
            <person name="Zheng Y."/>
            <person name="Sakai Y."/>
            <person name="Toyoda A."/>
            <person name="Minakuchi Y."/>
            <person name="Abe K."/>
            <person name="Yokota A."/>
            <person name="Yabe S."/>
        </authorList>
    </citation>
    <scope>NUCLEOTIDE SEQUENCE [LARGE SCALE GENOMIC DNA]</scope>
    <source>
        <strain evidence="14">Uno11</strain>
    </source>
</reference>
<dbReference type="PANTHER" id="PTHR22777:SF17">
    <property type="entry name" value="UPF0053 PROTEIN SLL0260"/>
    <property type="match status" value="1"/>
</dbReference>